<dbReference type="Pfam" id="PF09839">
    <property type="entry name" value="DUF2066"/>
    <property type="match status" value="1"/>
</dbReference>
<dbReference type="RefSeq" id="WP_259055865.1">
    <property type="nucleotide sequence ID" value="NZ_JANUCT010000013.1"/>
</dbReference>
<dbReference type="AlphaFoldDB" id="A0AAE3HLD9"/>
<proteinExistence type="predicted"/>
<evidence type="ECO:0008006" key="3">
    <source>
        <dbReference type="Google" id="ProtNLM"/>
    </source>
</evidence>
<keyword evidence="2" id="KW-1185">Reference proteome</keyword>
<protein>
    <recommendedName>
        <fullName evidence="3">DUF2066 domain-containing protein</fullName>
    </recommendedName>
</protein>
<sequence length="355" mass="38401">MMPRLFVFLVLVGVFGLPQLQAMPVSGLYEARVTVPDQSESERRQALPRVLGQVLIKLTGDRGIIDDGRSKPILNNAQDYLQQYRYLEPGDDDESLRLLASFDSAAVSEALRREGIAAWGNERPATLVWLAVSNDAGDQLVGMEQSAPGGENYLQPIIEHAQRRGLPLLLPLMDLEDARELDAADVRDGSVSRIRAASERYPADIVIAVSVGAGGDSVRARWTQLSQADGDADWTTSGDSVDAALAAGIDRLADKLAQRYAPRTVAGEGRRLQLTVTDIDSLEDYARAQKYLAGLSNVSRVNVSRVRSDSVVFEVESNVDAAALDQTIGIGRTLRAAGDAGDSDGDAGRRYRLLP</sequence>
<name>A0AAE3HLD9_9GAMM</name>
<comment type="caution">
    <text evidence="1">The sequence shown here is derived from an EMBL/GenBank/DDBJ whole genome shotgun (WGS) entry which is preliminary data.</text>
</comment>
<dbReference type="InterPro" id="IPR018642">
    <property type="entry name" value="DUF2066"/>
</dbReference>
<dbReference type="Proteomes" id="UP001204445">
    <property type="component" value="Unassembled WGS sequence"/>
</dbReference>
<gene>
    <name evidence="1" type="ORF">J2T55_001922</name>
</gene>
<organism evidence="1 2">
    <name type="scientific">Methylohalomonas lacus</name>
    <dbReference type="NCBI Taxonomy" id="398773"/>
    <lineage>
        <taxon>Bacteria</taxon>
        <taxon>Pseudomonadati</taxon>
        <taxon>Pseudomonadota</taxon>
        <taxon>Gammaproteobacteria</taxon>
        <taxon>Methylohalomonadales</taxon>
        <taxon>Methylohalomonadaceae</taxon>
        <taxon>Methylohalomonas</taxon>
    </lineage>
</organism>
<dbReference type="EMBL" id="JANUCT010000013">
    <property type="protein sequence ID" value="MCS3903890.1"/>
    <property type="molecule type" value="Genomic_DNA"/>
</dbReference>
<evidence type="ECO:0000313" key="1">
    <source>
        <dbReference type="EMBL" id="MCS3903890.1"/>
    </source>
</evidence>
<evidence type="ECO:0000313" key="2">
    <source>
        <dbReference type="Proteomes" id="UP001204445"/>
    </source>
</evidence>
<reference evidence="1" key="1">
    <citation type="submission" date="2022-08" db="EMBL/GenBank/DDBJ databases">
        <title>Genomic Encyclopedia of Type Strains, Phase III (KMG-III): the genomes of soil and plant-associated and newly described type strains.</title>
        <authorList>
            <person name="Whitman W."/>
        </authorList>
    </citation>
    <scope>NUCLEOTIDE SEQUENCE</scope>
    <source>
        <strain evidence="1">HMT 1</strain>
    </source>
</reference>
<accession>A0AAE3HLD9</accession>